<evidence type="ECO:0000313" key="2">
    <source>
        <dbReference type="Proteomes" id="UP000504631"/>
    </source>
</evidence>
<sequence length="124" mass="14112">MNKEYKSIKGCLKLLDNFRCKRRCIRPCRRSNKRTCKDNFIAHRSHRCTRARRVLLTDLRTFRQQVEAAWSRGRGKEGKNGGRSRTAGHFVECPGVSDEHQAGSTGTPIEHRLASSSLTGWLVG</sequence>
<dbReference type="KEGG" id="bvk:117234364"/>
<gene>
    <name evidence="3" type="primary">LOC117234364</name>
</gene>
<organism evidence="2 3">
    <name type="scientific">Bombus vosnesenskii</name>
    <dbReference type="NCBI Taxonomy" id="207650"/>
    <lineage>
        <taxon>Eukaryota</taxon>
        <taxon>Metazoa</taxon>
        <taxon>Ecdysozoa</taxon>
        <taxon>Arthropoda</taxon>
        <taxon>Hexapoda</taxon>
        <taxon>Insecta</taxon>
        <taxon>Pterygota</taxon>
        <taxon>Neoptera</taxon>
        <taxon>Endopterygota</taxon>
        <taxon>Hymenoptera</taxon>
        <taxon>Apocrita</taxon>
        <taxon>Aculeata</taxon>
        <taxon>Apoidea</taxon>
        <taxon>Anthophila</taxon>
        <taxon>Apidae</taxon>
        <taxon>Bombus</taxon>
        <taxon>Pyrobombus</taxon>
    </lineage>
</organism>
<feature type="region of interest" description="Disordered" evidence="1">
    <location>
        <begin position="70"/>
        <end position="110"/>
    </location>
</feature>
<name>A0A6J3KDX9_9HYME</name>
<dbReference type="RefSeq" id="XP_033351378.1">
    <property type="nucleotide sequence ID" value="XM_033495487.1"/>
</dbReference>
<dbReference type="GeneID" id="117234364"/>
<keyword evidence="2" id="KW-1185">Reference proteome</keyword>
<accession>A0A6J3KDX9</accession>
<protein>
    <submittedName>
        <fullName evidence="3">Uncharacterized protein LOC117234364</fullName>
    </submittedName>
</protein>
<dbReference type="Proteomes" id="UP000504631">
    <property type="component" value="Unplaced"/>
</dbReference>
<evidence type="ECO:0000313" key="3">
    <source>
        <dbReference type="RefSeq" id="XP_033351378.1"/>
    </source>
</evidence>
<dbReference type="AlphaFoldDB" id="A0A6J3KDX9"/>
<reference evidence="3" key="1">
    <citation type="submission" date="2025-08" db="UniProtKB">
        <authorList>
            <consortium name="RefSeq"/>
        </authorList>
    </citation>
    <scope>IDENTIFICATION</scope>
    <source>
        <tissue evidence="3">Muscle</tissue>
    </source>
</reference>
<proteinExistence type="predicted"/>
<evidence type="ECO:0000256" key="1">
    <source>
        <dbReference type="SAM" id="MobiDB-lite"/>
    </source>
</evidence>